<dbReference type="RefSeq" id="WP_246350660.1">
    <property type="nucleotide sequence ID" value="NZ_JACIJC010000004.1"/>
</dbReference>
<dbReference type="InterPro" id="IPR052155">
    <property type="entry name" value="Biofilm_reg_signaling"/>
</dbReference>
<dbReference type="Pfam" id="PF00990">
    <property type="entry name" value="GGDEF"/>
    <property type="match status" value="1"/>
</dbReference>
<dbReference type="PROSITE" id="PS50883">
    <property type="entry name" value="EAL"/>
    <property type="match status" value="1"/>
</dbReference>
<dbReference type="InterPro" id="IPR001633">
    <property type="entry name" value="EAL_dom"/>
</dbReference>
<feature type="domain" description="HAMP" evidence="2">
    <location>
        <begin position="291"/>
        <end position="342"/>
    </location>
</feature>
<dbReference type="InterPro" id="IPR000160">
    <property type="entry name" value="GGDEF_dom"/>
</dbReference>
<dbReference type="SMART" id="SM00052">
    <property type="entry name" value="EAL"/>
    <property type="match status" value="1"/>
</dbReference>
<dbReference type="AlphaFoldDB" id="A0A7W9AJ08"/>
<comment type="caution">
    <text evidence="4">The sequence shown here is derived from an EMBL/GenBank/DDBJ whole genome shotgun (WGS) entry which is preliminary data.</text>
</comment>
<dbReference type="CDD" id="cd01949">
    <property type="entry name" value="GGDEF"/>
    <property type="match status" value="1"/>
</dbReference>
<evidence type="ECO:0000313" key="4">
    <source>
        <dbReference type="EMBL" id="MBB5686381.1"/>
    </source>
</evidence>
<dbReference type="PANTHER" id="PTHR44757:SF2">
    <property type="entry name" value="BIOFILM ARCHITECTURE MAINTENANCE PROTEIN MBAA"/>
    <property type="match status" value="1"/>
</dbReference>
<dbReference type="SUPFAM" id="SSF158472">
    <property type="entry name" value="HAMP domain-like"/>
    <property type="match status" value="1"/>
</dbReference>
<reference evidence="4 5" key="1">
    <citation type="submission" date="2020-08" db="EMBL/GenBank/DDBJ databases">
        <title>Genomic Encyclopedia of Type Strains, Phase IV (KMG-IV): sequencing the most valuable type-strain genomes for metagenomic binning, comparative biology and taxonomic classification.</title>
        <authorList>
            <person name="Goeker M."/>
        </authorList>
    </citation>
    <scope>NUCLEOTIDE SEQUENCE [LARGE SCALE GENOMIC DNA]</scope>
    <source>
        <strain evidence="4 5">DSM 25079</strain>
    </source>
</reference>
<name>A0A7W9AJ08_9SPHN</name>
<keyword evidence="5" id="KW-1185">Reference proteome</keyword>
<evidence type="ECO:0000259" key="3">
    <source>
        <dbReference type="PROSITE" id="PS50887"/>
    </source>
</evidence>
<organism evidence="4 5">
    <name type="scientific">Sphingobium boeckii</name>
    <dbReference type="NCBI Taxonomy" id="1082345"/>
    <lineage>
        <taxon>Bacteria</taxon>
        <taxon>Pseudomonadati</taxon>
        <taxon>Pseudomonadota</taxon>
        <taxon>Alphaproteobacteria</taxon>
        <taxon>Sphingomonadales</taxon>
        <taxon>Sphingomonadaceae</taxon>
        <taxon>Sphingobium</taxon>
    </lineage>
</organism>
<dbReference type="PROSITE" id="PS50885">
    <property type="entry name" value="HAMP"/>
    <property type="match status" value="1"/>
</dbReference>
<accession>A0A7W9AJ08</accession>
<dbReference type="InterPro" id="IPR035919">
    <property type="entry name" value="EAL_sf"/>
</dbReference>
<proteinExistence type="predicted"/>
<dbReference type="Gene3D" id="3.20.20.450">
    <property type="entry name" value="EAL domain"/>
    <property type="match status" value="1"/>
</dbReference>
<dbReference type="InterPro" id="IPR029150">
    <property type="entry name" value="dCache_3"/>
</dbReference>
<gene>
    <name evidence="4" type="ORF">FHS49_002405</name>
</gene>
<dbReference type="GO" id="GO:0007165">
    <property type="term" value="P:signal transduction"/>
    <property type="evidence" value="ECO:0007669"/>
    <property type="project" value="InterPro"/>
</dbReference>
<evidence type="ECO:0000259" key="1">
    <source>
        <dbReference type="PROSITE" id="PS50883"/>
    </source>
</evidence>
<dbReference type="InterPro" id="IPR043128">
    <property type="entry name" value="Rev_trsase/Diguanyl_cyclase"/>
</dbReference>
<dbReference type="SMART" id="SM00304">
    <property type="entry name" value="HAMP"/>
    <property type="match status" value="1"/>
</dbReference>
<evidence type="ECO:0000259" key="2">
    <source>
        <dbReference type="PROSITE" id="PS50885"/>
    </source>
</evidence>
<dbReference type="InterPro" id="IPR003660">
    <property type="entry name" value="HAMP_dom"/>
</dbReference>
<dbReference type="Pfam" id="PF00672">
    <property type="entry name" value="HAMP"/>
    <property type="match status" value="1"/>
</dbReference>
<dbReference type="Gene3D" id="6.10.340.10">
    <property type="match status" value="1"/>
</dbReference>
<dbReference type="Proteomes" id="UP000549617">
    <property type="component" value="Unassembled WGS sequence"/>
</dbReference>
<dbReference type="SUPFAM" id="SSF55073">
    <property type="entry name" value="Nucleotide cyclase"/>
    <property type="match status" value="1"/>
</dbReference>
<dbReference type="PROSITE" id="PS50887">
    <property type="entry name" value="GGDEF"/>
    <property type="match status" value="1"/>
</dbReference>
<dbReference type="PANTHER" id="PTHR44757">
    <property type="entry name" value="DIGUANYLATE CYCLASE DGCP"/>
    <property type="match status" value="1"/>
</dbReference>
<feature type="domain" description="EAL" evidence="1">
    <location>
        <begin position="519"/>
        <end position="769"/>
    </location>
</feature>
<dbReference type="InterPro" id="IPR029787">
    <property type="entry name" value="Nucleotide_cyclase"/>
</dbReference>
<dbReference type="Gene3D" id="3.30.70.270">
    <property type="match status" value="1"/>
</dbReference>
<evidence type="ECO:0000313" key="5">
    <source>
        <dbReference type="Proteomes" id="UP000549617"/>
    </source>
</evidence>
<dbReference type="Pfam" id="PF00563">
    <property type="entry name" value="EAL"/>
    <property type="match status" value="1"/>
</dbReference>
<feature type="domain" description="GGDEF" evidence="3">
    <location>
        <begin position="378"/>
        <end position="510"/>
    </location>
</feature>
<dbReference type="CDD" id="cd01948">
    <property type="entry name" value="EAL"/>
    <property type="match status" value="1"/>
</dbReference>
<dbReference type="SUPFAM" id="SSF141868">
    <property type="entry name" value="EAL domain-like"/>
    <property type="match status" value="1"/>
</dbReference>
<dbReference type="NCBIfam" id="TIGR00254">
    <property type="entry name" value="GGDEF"/>
    <property type="match status" value="1"/>
</dbReference>
<dbReference type="CDD" id="cd06225">
    <property type="entry name" value="HAMP"/>
    <property type="match status" value="1"/>
</dbReference>
<sequence length="777" mass="84274">MRTKLSVLYTGMFALTLMLVALVAQYAIVANVERSVLAELTNSNKIFSRLLDLRSKGLRDSADTLARDFGFRAAVATGDQPTIESALANLRTRSGTDNAYIITDDGTLTGTGDTALKKIAAQLPFRMQEGRNAAVISTGARSYYVVTTPILAPERIGWVLFAIELDAAEMRALEGLSTIPLTADVLHRKSGSQWVSPSASRGADQNMISDFVNVSLRQGTAEARPIALAAGSAFALAKPLPAAENETESVLLLSYPFAKAMQPYRALQGGIVLAGLIGLVLILFGSLKLARSIARPIARLDRAARALEEGERTEVPVDSDDEIGRLARSFNAMSTGIAERENRIAHLAFHDSLTDLPNRVLFREQLDADLRRATHRDAPVAVLCLDLDGFKSVNDTLGHPVGDEMLKLVSKLISELCGEAHLARLGGDEFAIILNDQAATDRPRALAQSIVDRLREPLFVAGHSVATGASIGIAIAPHDGDDADTLLKNADLALYRAKQDGRSTFCFFEPALDAAARARRQLELDMREALSEGQFRLDFQPVLCLKNDRISGFEALLRWHHPTRGLVSPVEFIPVAEDTGLIIQIGEWVIHEACRQAKSWPAHMRVAVNVSPLQFRSPGLKGVIVQALAYSGIEPHRLEIEMTESIFLENTDDTLALLHSLRALGIRFALDDFGTGYSSLSYLRSFPFDKIKIDRSFVTGIASEQNAAAIVRAIVDLATALGMETTAEGVELESQMAELRAQGCGTIQGFLYSRPVSAEQAALLITADAQDARREAA</sequence>
<protein>
    <submittedName>
        <fullName evidence="4">Diguanylate cyclase (GGDEF)-like protein</fullName>
    </submittedName>
</protein>
<dbReference type="GO" id="GO:0016020">
    <property type="term" value="C:membrane"/>
    <property type="evidence" value="ECO:0007669"/>
    <property type="project" value="InterPro"/>
</dbReference>
<dbReference type="EMBL" id="JACIJC010000004">
    <property type="protein sequence ID" value="MBB5686381.1"/>
    <property type="molecule type" value="Genomic_DNA"/>
</dbReference>
<dbReference type="SMART" id="SM00267">
    <property type="entry name" value="GGDEF"/>
    <property type="match status" value="1"/>
</dbReference>
<dbReference type="Pfam" id="PF14827">
    <property type="entry name" value="dCache_3"/>
    <property type="match status" value="1"/>
</dbReference>